<dbReference type="InterPro" id="IPR035919">
    <property type="entry name" value="EAL_sf"/>
</dbReference>
<dbReference type="InterPro" id="IPR001633">
    <property type="entry name" value="EAL_dom"/>
</dbReference>
<dbReference type="Pfam" id="PF01590">
    <property type="entry name" value="GAF"/>
    <property type="match status" value="1"/>
</dbReference>
<feature type="region of interest" description="Disordered" evidence="1">
    <location>
        <begin position="25"/>
        <end position="75"/>
    </location>
</feature>
<organism evidence="3 4">
    <name type="scientific">Nakamurella alba</name>
    <dbReference type="NCBI Taxonomy" id="2665158"/>
    <lineage>
        <taxon>Bacteria</taxon>
        <taxon>Bacillati</taxon>
        <taxon>Actinomycetota</taxon>
        <taxon>Actinomycetes</taxon>
        <taxon>Nakamurellales</taxon>
        <taxon>Nakamurellaceae</taxon>
        <taxon>Nakamurella</taxon>
    </lineage>
</organism>
<proteinExistence type="predicted"/>
<evidence type="ECO:0000313" key="3">
    <source>
        <dbReference type="EMBL" id="MTD13359.1"/>
    </source>
</evidence>
<dbReference type="EMBL" id="WLYK01000001">
    <property type="protein sequence ID" value="MTD13359.1"/>
    <property type="molecule type" value="Genomic_DNA"/>
</dbReference>
<keyword evidence="4" id="KW-1185">Reference proteome</keyword>
<dbReference type="PANTHER" id="PTHR33121:SF70">
    <property type="entry name" value="SIGNALING PROTEIN YKOW"/>
    <property type="match status" value="1"/>
</dbReference>
<evidence type="ECO:0000259" key="2">
    <source>
        <dbReference type="PROSITE" id="PS50883"/>
    </source>
</evidence>
<sequence>MLRRHPHVTHETSVHRVRWNRPVRSTGDSVVPTWHRSGGGRAAAHVRHTGGAQGYGESVATGDRSGEGGGRESAATVARTYGEIRRTIVKEMADRPDSARLQGVRPISATQVNAARRRQHISARHYLGRHGPASAIDHSVRLAARHFDFPSAQVNIVDQAFQHTIAAHGTELGVIPRELSMCAGVVDSGAPVVVPDITPGGLADPYRVYVGVPLRGREGLPVGALCLLDTVPREFGSDQLRELHDVAAVVEEQLELRRREQGEHTRAVAESRELAAATEAGQIVPWYQPIIRLGDGRLTAVEALARWEHPDDGVLPPSEFLPRAERSDLVIDLDLAVLGRAMTDFGRWLTIRPDLRINVNLSARHFEYADCIDRITETVVDAGVDPGAVSLEVTESTAMAASPNDRAFLSELRSRGFRIVLDDFGTGFSSVGHVLRLPIDGIKLDRAVAASLGTTVGDAVGRALMTLARDLDFHTCIEGVESRRQAVLARRLGCDDGQGYHWSPALPASSIPNLLQEDAAG</sequence>
<evidence type="ECO:0000256" key="1">
    <source>
        <dbReference type="SAM" id="MobiDB-lite"/>
    </source>
</evidence>
<comment type="caution">
    <text evidence="3">The sequence shown here is derived from an EMBL/GenBank/DDBJ whole genome shotgun (WGS) entry which is preliminary data.</text>
</comment>
<dbReference type="GO" id="GO:0071111">
    <property type="term" value="F:cyclic-guanylate-specific phosphodiesterase activity"/>
    <property type="evidence" value="ECO:0007669"/>
    <property type="project" value="InterPro"/>
</dbReference>
<accession>A0A7K1FIT4</accession>
<evidence type="ECO:0000313" key="4">
    <source>
        <dbReference type="Proteomes" id="UP000460221"/>
    </source>
</evidence>
<feature type="domain" description="EAL" evidence="2">
    <location>
        <begin position="267"/>
        <end position="519"/>
    </location>
</feature>
<dbReference type="PANTHER" id="PTHR33121">
    <property type="entry name" value="CYCLIC DI-GMP PHOSPHODIESTERASE PDEF"/>
    <property type="match status" value="1"/>
</dbReference>
<dbReference type="AlphaFoldDB" id="A0A7K1FIT4"/>
<dbReference type="CDD" id="cd01948">
    <property type="entry name" value="EAL"/>
    <property type="match status" value="1"/>
</dbReference>
<dbReference type="SUPFAM" id="SSF141868">
    <property type="entry name" value="EAL domain-like"/>
    <property type="match status" value="1"/>
</dbReference>
<protein>
    <submittedName>
        <fullName evidence="3">EAL domain-containing protein</fullName>
    </submittedName>
</protein>
<name>A0A7K1FIT4_9ACTN</name>
<dbReference type="InterPro" id="IPR003018">
    <property type="entry name" value="GAF"/>
</dbReference>
<reference evidence="3 4" key="1">
    <citation type="submission" date="2019-11" db="EMBL/GenBank/DDBJ databases">
        <authorList>
            <person name="Jiang L.-Q."/>
        </authorList>
    </citation>
    <scope>NUCLEOTIDE SEQUENCE [LARGE SCALE GENOMIC DNA]</scope>
    <source>
        <strain evidence="3 4">YIM 132087</strain>
    </source>
</reference>
<dbReference type="PROSITE" id="PS50883">
    <property type="entry name" value="EAL"/>
    <property type="match status" value="1"/>
</dbReference>
<dbReference type="Pfam" id="PF00563">
    <property type="entry name" value="EAL"/>
    <property type="match status" value="1"/>
</dbReference>
<dbReference type="Gene3D" id="3.30.450.40">
    <property type="match status" value="1"/>
</dbReference>
<dbReference type="InterPro" id="IPR050706">
    <property type="entry name" value="Cyclic-di-GMP_PDE-like"/>
</dbReference>
<gene>
    <name evidence="3" type="ORF">GIS00_05285</name>
</gene>
<dbReference type="Gene3D" id="3.20.20.450">
    <property type="entry name" value="EAL domain"/>
    <property type="match status" value="1"/>
</dbReference>
<dbReference type="SUPFAM" id="SSF55781">
    <property type="entry name" value="GAF domain-like"/>
    <property type="match status" value="1"/>
</dbReference>
<dbReference type="Proteomes" id="UP000460221">
    <property type="component" value="Unassembled WGS sequence"/>
</dbReference>
<dbReference type="InterPro" id="IPR029016">
    <property type="entry name" value="GAF-like_dom_sf"/>
</dbReference>
<dbReference type="SMART" id="SM00052">
    <property type="entry name" value="EAL"/>
    <property type="match status" value="1"/>
</dbReference>